<evidence type="ECO:0000313" key="2">
    <source>
        <dbReference type="EMBL" id="CAB3256131.1"/>
    </source>
</evidence>
<proteinExistence type="predicted"/>
<reference evidence="2 3" key="1">
    <citation type="submission" date="2020-04" db="EMBL/GenBank/DDBJ databases">
        <authorList>
            <person name="Wallbank WR R."/>
            <person name="Pardo Diaz C."/>
            <person name="Kozak K."/>
            <person name="Martin S."/>
            <person name="Jiggins C."/>
            <person name="Moest M."/>
            <person name="Warren A I."/>
            <person name="Byers J.R.P. K."/>
            <person name="Montejo-Kovacevich G."/>
            <person name="Yen C E."/>
        </authorList>
    </citation>
    <scope>NUCLEOTIDE SEQUENCE [LARGE SCALE GENOMIC DNA]</scope>
</reference>
<feature type="compositionally biased region" description="Basic and acidic residues" evidence="1">
    <location>
        <begin position="86"/>
        <end position="97"/>
    </location>
</feature>
<evidence type="ECO:0000256" key="1">
    <source>
        <dbReference type="SAM" id="MobiDB-lite"/>
    </source>
</evidence>
<feature type="region of interest" description="Disordered" evidence="1">
    <location>
        <begin position="71"/>
        <end position="97"/>
    </location>
</feature>
<comment type="caution">
    <text evidence="2">The sequence shown here is derived from an EMBL/GenBank/DDBJ whole genome shotgun (WGS) entry which is preliminary data.</text>
</comment>
<organism evidence="2 3">
    <name type="scientific">Arctia plantaginis</name>
    <name type="common">Wood tiger moth</name>
    <name type="synonym">Phalaena plantaginis</name>
    <dbReference type="NCBI Taxonomy" id="874455"/>
    <lineage>
        <taxon>Eukaryota</taxon>
        <taxon>Metazoa</taxon>
        <taxon>Ecdysozoa</taxon>
        <taxon>Arthropoda</taxon>
        <taxon>Hexapoda</taxon>
        <taxon>Insecta</taxon>
        <taxon>Pterygota</taxon>
        <taxon>Neoptera</taxon>
        <taxon>Endopterygota</taxon>
        <taxon>Lepidoptera</taxon>
        <taxon>Glossata</taxon>
        <taxon>Ditrysia</taxon>
        <taxon>Noctuoidea</taxon>
        <taxon>Erebidae</taxon>
        <taxon>Arctiinae</taxon>
        <taxon>Arctia</taxon>
    </lineage>
</organism>
<dbReference type="AlphaFoldDB" id="A0A8S1BGJ1"/>
<sequence length="97" mass="11114">MPPLNKHPSGARQQWYYYQQKAEEADTMKALGRIAVGTQPWLLHCGVEGKWEKPPHYNTLRVWSNQNVIRKQRSGDSSTHTGLALKLREREGNIADS</sequence>
<evidence type="ECO:0000313" key="3">
    <source>
        <dbReference type="Proteomes" id="UP000494106"/>
    </source>
</evidence>
<accession>A0A8S1BGJ1</accession>
<feature type="compositionally biased region" description="Polar residues" evidence="1">
    <location>
        <begin position="71"/>
        <end position="81"/>
    </location>
</feature>
<dbReference type="EMBL" id="CADEBC010000585">
    <property type="protein sequence ID" value="CAB3256131.1"/>
    <property type="molecule type" value="Genomic_DNA"/>
</dbReference>
<gene>
    <name evidence="2" type="ORF">APLA_LOCUS15183</name>
</gene>
<protein>
    <submittedName>
        <fullName evidence="2">Uncharacterized protein</fullName>
    </submittedName>
</protein>
<keyword evidence="3" id="KW-1185">Reference proteome</keyword>
<name>A0A8S1BGJ1_ARCPL</name>
<dbReference type="Proteomes" id="UP000494106">
    <property type="component" value="Unassembled WGS sequence"/>
</dbReference>